<dbReference type="Proteomes" id="UP000607645">
    <property type="component" value="Unassembled WGS sequence"/>
</dbReference>
<sequence length="493" mass="53785">MKNARKKVSSFLLLLALLASLLPARAAGPNGVIDIQVHNESLGKYESRTAEVVNLVFDGKPLDLSADVPALAWVIDGYGRTMVPVRSVGEPLGATVLWPQGTNQVILRKGLNTVVLTLGSPTALVNGKEVALPDGVSAYVVKRMVGGKAVERTMVPIRFVSEQLGCTVEWDQETYTASITKSASENTFITRVVADSDRQTVLIATDRTPEYQVLDMEDRVVVDLLGAELSSGFPGTISVDNDLITTVRYAQHDDDLFPEYEKTVRVVLDLKEGITFSKNVTIEATDEGLLLTTFLTDADREDDEVFVPSTPIDPTKKTVVVDAGHGGSRDGAVYEGIKEKDLTLAMSKKLEALLLAQGYNVVMTRTTDVYMDLYDRADIANDVGADIFVSIHANAYEDPEIYGAMTYYHPSSGRGKRLAQAIQAPMCQAAGAKDKGVRDADFVVLRETDMCAVLVETGFMTNHNELMQLNDSDYQDKLVKGICEGIVRYLNTN</sequence>
<proteinExistence type="predicted"/>
<dbReference type="InterPro" id="IPR012854">
    <property type="entry name" value="Cu_amine_oxidase-like_N"/>
</dbReference>
<keyword evidence="1" id="KW-0378">Hydrolase</keyword>
<dbReference type="GO" id="GO:0008745">
    <property type="term" value="F:N-acetylmuramoyl-L-alanine amidase activity"/>
    <property type="evidence" value="ECO:0007669"/>
    <property type="project" value="InterPro"/>
</dbReference>
<accession>A0A8J6JDY8</accession>
<comment type="caution">
    <text evidence="4">The sequence shown here is derived from an EMBL/GenBank/DDBJ whole genome shotgun (WGS) entry which is preliminary data.</text>
</comment>
<dbReference type="RefSeq" id="WP_186919547.1">
    <property type="nucleotide sequence ID" value="NZ_JACOPQ010000009.1"/>
</dbReference>
<gene>
    <name evidence="4" type="ORF">H8S62_12090</name>
</gene>
<dbReference type="Pfam" id="PF01520">
    <property type="entry name" value="Amidase_3"/>
    <property type="match status" value="1"/>
</dbReference>
<name>A0A8J6JDY8_9FIRM</name>
<evidence type="ECO:0000313" key="5">
    <source>
        <dbReference type="Proteomes" id="UP000607645"/>
    </source>
</evidence>
<feature type="domain" description="MurNAc-LAA" evidence="3">
    <location>
        <begin position="377"/>
        <end position="487"/>
    </location>
</feature>
<dbReference type="EMBL" id="JACOPQ010000009">
    <property type="protein sequence ID" value="MBC5737746.1"/>
    <property type="molecule type" value="Genomic_DNA"/>
</dbReference>
<dbReference type="PANTHER" id="PTHR30404:SF0">
    <property type="entry name" value="N-ACETYLMURAMOYL-L-ALANINE AMIDASE AMIC"/>
    <property type="match status" value="1"/>
</dbReference>
<dbReference type="SUPFAM" id="SSF55383">
    <property type="entry name" value="Copper amine oxidase, domain N"/>
    <property type="match status" value="1"/>
</dbReference>
<dbReference type="Gene3D" id="3.40.630.40">
    <property type="entry name" value="Zn-dependent exopeptidases"/>
    <property type="match status" value="1"/>
</dbReference>
<evidence type="ECO:0000313" key="4">
    <source>
        <dbReference type="EMBL" id="MBC5737746.1"/>
    </source>
</evidence>
<reference evidence="4" key="1">
    <citation type="submission" date="2020-08" db="EMBL/GenBank/DDBJ databases">
        <title>Genome public.</title>
        <authorList>
            <person name="Liu C."/>
            <person name="Sun Q."/>
        </authorList>
    </citation>
    <scope>NUCLEOTIDE SEQUENCE</scope>
    <source>
        <strain evidence="4">NSJ-52</strain>
    </source>
</reference>
<dbReference type="Pfam" id="PF07833">
    <property type="entry name" value="Cu_amine_oxidN1"/>
    <property type="match status" value="1"/>
</dbReference>
<keyword evidence="5" id="KW-1185">Reference proteome</keyword>
<evidence type="ECO:0000259" key="3">
    <source>
        <dbReference type="SMART" id="SM00646"/>
    </source>
</evidence>
<evidence type="ECO:0000256" key="1">
    <source>
        <dbReference type="ARBA" id="ARBA00022801"/>
    </source>
</evidence>
<dbReference type="Gene3D" id="3.30.457.10">
    <property type="entry name" value="Copper amine oxidase-like, N-terminal domain"/>
    <property type="match status" value="1"/>
</dbReference>
<dbReference type="GO" id="GO:0030288">
    <property type="term" value="C:outer membrane-bounded periplasmic space"/>
    <property type="evidence" value="ECO:0007669"/>
    <property type="project" value="TreeGrafter"/>
</dbReference>
<organism evidence="4 5">
    <name type="scientific">Lawsonibacter faecis</name>
    <dbReference type="NCBI Taxonomy" id="2763052"/>
    <lineage>
        <taxon>Bacteria</taxon>
        <taxon>Bacillati</taxon>
        <taxon>Bacillota</taxon>
        <taxon>Clostridia</taxon>
        <taxon>Eubacteriales</taxon>
        <taxon>Oscillospiraceae</taxon>
        <taxon>Lawsonibacter</taxon>
    </lineage>
</organism>
<feature type="signal peptide" evidence="2">
    <location>
        <begin position="1"/>
        <end position="26"/>
    </location>
</feature>
<dbReference type="Gene3D" id="2.60.40.3500">
    <property type="match status" value="1"/>
</dbReference>
<dbReference type="PANTHER" id="PTHR30404">
    <property type="entry name" value="N-ACETYLMURAMOYL-L-ALANINE AMIDASE"/>
    <property type="match status" value="1"/>
</dbReference>
<dbReference type="InterPro" id="IPR021731">
    <property type="entry name" value="AMIN_dom"/>
</dbReference>
<dbReference type="AlphaFoldDB" id="A0A8J6JDY8"/>
<dbReference type="SMART" id="SM00646">
    <property type="entry name" value="Ami_3"/>
    <property type="match status" value="1"/>
</dbReference>
<dbReference type="InterPro" id="IPR036582">
    <property type="entry name" value="Mao_N_sf"/>
</dbReference>
<dbReference type="GO" id="GO:0009253">
    <property type="term" value="P:peptidoglycan catabolic process"/>
    <property type="evidence" value="ECO:0007669"/>
    <property type="project" value="InterPro"/>
</dbReference>
<keyword evidence="2" id="KW-0732">Signal</keyword>
<dbReference type="InterPro" id="IPR050695">
    <property type="entry name" value="N-acetylmuramoyl_amidase_3"/>
</dbReference>
<evidence type="ECO:0000256" key="2">
    <source>
        <dbReference type="SAM" id="SignalP"/>
    </source>
</evidence>
<dbReference type="Pfam" id="PF11741">
    <property type="entry name" value="AMIN"/>
    <property type="match status" value="1"/>
</dbReference>
<dbReference type="InterPro" id="IPR002508">
    <property type="entry name" value="MurNAc-LAA_cat"/>
</dbReference>
<feature type="chain" id="PRO_5035244110" evidence="2">
    <location>
        <begin position="27"/>
        <end position="493"/>
    </location>
</feature>
<dbReference type="SUPFAM" id="SSF53187">
    <property type="entry name" value="Zn-dependent exopeptidases"/>
    <property type="match status" value="1"/>
</dbReference>
<dbReference type="CDD" id="cd02696">
    <property type="entry name" value="MurNAc-LAA"/>
    <property type="match status" value="1"/>
</dbReference>
<protein>
    <submittedName>
        <fullName evidence="4">N-acetylmuramoyl-L-alanine amidase</fullName>
    </submittedName>
</protein>